<evidence type="ECO:0000313" key="3">
    <source>
        <dbReference type="Proteomes" id="UP000663873"/>
    </source>
</evidence>
<protein>
    <submittedName>
        <fullName evidence="1">Uncharacterized protein</fullName>
    </submittedName>
</protein>
<evidence type="ECO:0000313" key="2">
    <source>
        <dbReference type="EMBL" id="CAF4966231.1"/>
    </source>
</evidence>
<dbReference type="Proteomes" id="UP000663873">
    <property type="component" value="Unassembled WGS sequence"/>
</dbReference>
<reference evidence="1" key="1">
    <citation type="submission" date="2021-02" db="EMBL/GenBank/DDBJ databases">
        <authorList>
            <person name="Nowell W R."/>
        </authorList>
    </citation>
    <scope>NUCLEOTIDE SEQUENCE</scope>
</reference>
<proteinExistence type="predicted"/>
<comment type="caution">
    <text evidence="1">The sequence shown here is derived from an EMBL/GenBank/DDBJ whole genome shotgun (WGS) entry which is preliminary data.</text>
</comment>
<accession>A0A821UU08</accession>
<name>A0A821UU08_9BILA</name>
<organism evidence="1 3">
    <name type="scientific">Rotaria socialis</name>
    <dbReference type="NCBI Taxonomy" id="392032"/>
    <lineage>
        <taxon>Eukaryota</taxon>
        <taxon>Metazoa</taxon>
        <taxon>Spiralia</taxon>
        <taxon>Gnathifera</taxon>
        <taxon>Rotifera</taxon>
        <taxon>Eurotatoria</taxon>
        <taxon>Bdelloidea</taxon>
        <taxon>Philodinida</taxon>
        <taxon>Philodinidae</taxon>
        <taxon>Rotaria</taxon>
    </lineage>
</organism>
<gene>
    <name evidence="1" type="ORF">UJA718_LOCUS45270</name>
    <name evidence="2" type="ORF">UJA718_LOCUS48510</name>
</gene>
<evidence type="ECO:0000313" key="1">
    <source>
        <dbReference type="EMBL" id="CAF4895526.1"/>
    </source>
</evidence>
<dbReference type="AlphaFoldDB" id="A0A821UU08"/>
<dbReference type="EMBL" id="CAJOBP010074942">
    <property type="protein sequence ID" value="CAF4895526.1"/>
    <property type="molecule type" value="Genomic_DNA"/>
</dbReference>
<sequence length="67" mass="8008">MTDYEKKITEKLKAIPQRQHLFLLEIFKRLEILFGETYVATIFGLLYSARQDLTEQELRDLLNISFD</sequence>
<dbReference type="EMBL" id="CAJOBP010097399">
    <property type="protein sequence ID" value="CAF4966231.1"/>
    <property type="molecule type" value="Genomic_DNA"/>
</dbReference>
<feature type="non-terminal residue" evidence="1">
    <location>
        <position position="67"/>
    </location>
</feature>
<keyword evidence="3" id="KW-1185">Reference proteome</keyword>